<dbReference type="AlphaFoldDB" id="U9TPY6"/>
<name>U9TPY6_RHIID</name>
<organism evidence="1">
    <name type="scientific">Rhizophagus irregularis (strain DAOM 181602 / DAOM 197198 / MUCL 43194)</name>
    <name type="common">Arbuscular mycorrhizal fungus</name>
    <name type="synonym">Glomus intraradices</name>
    <dbReference type="NCBI Taxonomy" id="747089"/>
    <lineage>
        <taxon>Eukaryota</taxon>
        <taxon>Fungi</taxon>
        <taxon>Fungi incertae sedis</taxon>
        <taxon>Mucoromycota</taxon>
        <taxon>Glomeromycotina</taxon>
        <taxon>Glomeromycetes</taxon>
        <taxon>Glomerales</taxon>
        <taxon>Glomeraceae</taxon>
        <taxon>Rhizophagus</taxon>
    </lineage>
</organism>
<proteinExistence type="predicted"/>
<accession>U9TPY6</accession>
<reference evidence="1" key="1">
    <citation type="submission" date="2013-07" db="EMBL/GenBank/DDBJ databases">
        <title>The genome of an arbuscular mycorrhizal fungus provides insights into the evolution of the oldest plant symbiosis.</title>
        <authorList>
            <consortium name="DOE Joint Genome Institute"/>
            <person name="Tisserant E."/>
            <person name="Malbreil M."/>
            <person name="Kuo A."/>
            <person name="Kohler A."/>
            <person name="Symeonidi A."/>
            <person name="Balestrini R."/>
            <person name="Charron P."/>
            <person name="Duensing N."/>
            <person name="Frei-dit-Frey N."/>
            <person name="Gianinazzi-Pearson V."/>
            <person name="Gilbert B."/>
            <person name="Handa Y."/>
            <person name="Hijri M."/>
            <person name="Kaul R."/>
            <person name="Kawaguchi M."/>
            <person name="Krajinski F."/>
            <person name="Lammers P."/>
            <person name="Lapierre D."/>
            <person name="Masclaux F.G."/>
            <person name="Murat C."/>
            <person name="Morin E."/>
            <person name="Ndikumana S."/>
            <person name="Pagni M."/>
            <person name="Petitpierre D."/>
            <person name="Requena N."/>
            <person name="Rosikiewicz P."/>
            <person name="Riley R."/>
            <person name="Saito K."/>
            <person name="San Clemente H."/>
            <person name="Shapiro H."/>
            <person name="van Tuinen D."/>
            <person name="Becard G."/>
            <person name="Bonfante P."/>
            <person name="Paszkowski U."/>
            <person name="Shachar-Hill Y."/>
            <person name="Young J.P."/>
            <person name="Sanders I.R."/>
            <person name="Henrissat B."/>
            <person name="Rensing S.A."/>
            <person name="Grigoriev I.V."/>
            <person name="Corradi N."/>
            <person name="Roux C."/>
            <person name="Martin F."/>
        </authorList>
    </citation>
    <scope>NUCLEOTIDE SEQUENCE</scope>
    <source>
        <strain evidence="1">DAOM 197198</strain>
    </source>
</reference>
<dbReference type="HOGENOM" id="CLU_2039307_0_0_1"/>
<evidence type="ECO:0000313" key="1">
    <source>
        <dbReference type="EMBL" id="ESA05411.1"/>
    </source>
</evidence>
<sequence>MPNCNGKCVSSHTIPESSVLKKISHAGNVLYPKYNSDLNIYECTSISTGKASAFPGFCIEHEDIFSGFERSGNFLDPSIATQNLRVIFSRAHEEPDKYYKISYLENRTGGPKSIHINNEWR</sequence>
<gene>
    <name evidence="1" type="ORF">GLOINDRAFT_35553</name>
</gene>
<dbReference type="EMBL" id="KI293045">
    <property type="protein sequence ID" value="ESA05411.1"/>
    <property type="molecule type" value="Genomic_DNA"/>
</dbReference>
<protein>
    <submittedName>
        <fullName evidence="1">Uncharacterized protein</fullName>
    </submittedName>
</protein>